<dbReference type="AlphaFoldDB" id="A0A1Z1WES4"/>
<protein>
    <submittedName>
        <fullName evidence="1">Uncharacterized protein</fullName>
    </submittedName>
</protein>
<organism evidence="1 2">
    <name type="scientific">Streptomyces alboflavus</name>
    <dbReference type="NCBI Taxonomy" id="67267"/>
    <lineage>
        <taxon>Bacteria</taxon>
        <taxon>Bacillati</taxon>
        <taxon>Actinomycetota</taxon>
        <taxon>Actinomycetes</taxon>
        <taxon>Kitasatosporales</taxon>
        <taxon>Streptomycetaceae</taxon>
        <taxon>Streptomyces</taxon>
    </lineage>
</organism>
<reference evidence="1 2" key="1">
    <citation type="submission" date="2017-05" db="EMBL/GenBank/DDBJ databases">
        <title>Streptomyces alboflavus Genome sequencing and assembly.</title>
        <authorList>
            <person name="Wang Y."/>
            <person name="Du B."/>
            <person name="Ding Y."/>
            <person name="Liu H."/>
            <person name="Hou Q."/>
            <person name="Liu K."/>
            <person name="Wang C."/>
            <person name="Yao L."/>
        </authorList>
    </citation>
    <scope>NUCLEOTIDE SEQUENCE [LARGE SCALE GENOMIC DNA]</scope>
    <source>
        <strain evidence="1 2">MDJK44</strain>
    </source>
</reference>
<dbReference type="KEGG" id="salf:SMD44_04404"/>
<accession>A0A1Z1WES4</accession>
<proteinExistence type="predicted"/>
<dbReference type="Proteomes" id="UP000195880">
    <property type="component" value="Chromosome"/>
</dbReference>
<gene>
    <name evidence="1" type="ORF">SMD44_04404</name>
</gene>
<evidence type="ECO:0000313" key="1">
    <source>
        <dbReference type="EMBL" id="ARX84946.1"/>
    </source>
</evidence>
<sequence length="32" mass="3572">MLAVRIPSEPIEHKQQKALLCVTHLNTPVFSA</sequence>
<name>A0A1Z1WES4_9ACTN</name>
<keyword evidence="2" id="KW-1185">Reference proteome</keyword>
<evidence type="ECO:0000313" key="2">
    <source>
        <dbReference type="Proteomes" id="UP000195880"/>
    </source>
</evidence>
<dbReference type="EMBL" id="CP021748">
    <property type="protein sequence ID" value="ARX84946.1"/>
    <property type="molecule type" value="Genomic_DNA"/>
</dbReference>